<feature type="transmembrane region" description="Helical" evidence="1">
    <location>
        <begin position="25"/>
        <end position="46"/>
    </location>
</feature>
<evidence type="ECO:0000313" key="2">
    <source>
        <dbReference type="EMBL" id="WMW66900.1"/>
    </source>
</evidence>
<keyword evidence="3" id="KW-1185">Reference proteome</keyword>
<protein>
    <recommendedName>
        <fullName evidence="4">TRAP C4-dicarboxylate transport system permease DctM subunit domain-containing protein</fullName>
    </recommendedName>
</protein>
<gene>
    <name evidence="2" type="ORF">KPS_001528</name>
</gene>
<dbReference type="EMBL" id="CP133659">
    <property type="protein sequence ID" value="WMW66900.1"/>
    <property type="molecule type" value="Genomic_DNA"/>
</dbReference>
<sequence length="58" mass="6387">MAPPFGCNLCLMKAMAPKGITPGDIYSSIVPMVLLMRIGLVLVMVFPDMVMFLPRVFL</sequence>
<organism evidence="2 3">
    <name type="scientific">Nitratidesulfovibrio liaohensis</name>
    <dbReference type="NCBI Taxonomy" id="2604158"/>
    <lineage>
        <taxon>Bacteria</taxon>
        <taxon>Pseudomonadati</taxon>
        <taxon>Thermodesulfobacteriota</taxon>
        <taxon>Desulfovibrionia</taxon>
        <taxon>Desulfovibrionales</taxon>
        <taxon>Desulfovibrionaceae</taxon>
        <taxon>Nitratidesulfovibrio</taxon>
    </lineage>
</organism>
<evidence type="ECO:0008006" key="4">
    <source>
        <dbReference type="Google" id="ProtNLM"/>
    </source>
</evidence>
<keyword evidence="1" id="KW-1133">Transmembrane helix</keyword>
<accession>A0ABY9R8F4</accession>
<evidence type="ECO:0000256" key="1">
    <source>
        <dbReference type="SAM" id="Phobius"/>
    </source>
</evidence>
<reference evidence="2" key="1">
    <citation type="submission" date="2023-09" db="EMBL/GenBank/DDBJ databases">
        <authorList>
            <consortium name="CW5 consortium"/>
            <person name="Lu C.-W."/>
        </authorList>
    </citation>
    <scope>NUCLEOTIDE SEQUENCE</scope>
    <source>
        <strain evidence="2">KPS</strain>
    </source>
</reference>
<keyword evidence="1" id="KW-0812">Transmembrane</keyword>
<dbReference type="RefSeq" id="WP_309542756.1">
    <property type="nucleotide sequence ID" value="NZ_CP133659.1"/>
</dbReference>
<proteinExistence type="predicted"/>
<name>A0ABY9R8F4_9BACT</name>
<evidence type="ECO:0000313" key="3">
    <source>
        <dbReference type="Proteomes" id="UP001180616"/>
    </source>
</evidence>
<keyword evidence="1" id="KW-0472">Membrane</keyword>
<dbReference type="Proteomes" id="UP001180616">
    <property type="component" value="Chromosome"/>
</dbReference>